<sequence>MYEIPKRMLIGRNNVQHTFRIEVLPVDTSSAVEERISLNGLNSKTFIGIAGKCTLVKVELCIILSLCLCEVTL</sequence>
<dbReference type="AlphaFoldDB" id="A0A396JHW4"/>
<accession>A0A396JHW4</accession>
<protein>
    <submittedName>
        <fullName evidence="1">Uncharacterized protein</fullName>
    </submittedName>
</protein>
<comment type="caution">
    <text evidence="1">The sequence shown here is derived from an EMBL/GenBank/DDBJ whole genome shotgun (WGS) entry which is preliminary data.</text>
</comment>
<evidence type="ECO:0000313" key="1">
    <source>
        <dbReference type="EMBL" id="RHN76882.1"/>
    </source>
</evidence>
<evidence type="ECO:0000313" key="2">
    <source>
        <dbReference type="Proteomes" id="UP000265566"/>
    </source>
</evidence>
<dbReference type="Proteomes" id="UP000265566">
    <property type="component" value="Chromosome 1"/>
</dbReference>
<reference evidence="2" key="1">
    <citation type="journal article" date="2018" name="Nat. Plants">
        <title>Whole-genome landscape of Medicago truncatula symbiotic genes.</title>
        <authorList>
            <person name="Pecrix Y."/>
            <person name="Staton S.E."/>
            <person name="Sallet E."/>
            <person name="Lelandais-Briere C."/>
            <person name="Moreau S."/>
            <person name="Carrere S."/>
            <person name="Blein T."/>
            <person name="Jardinaud M.F."/>
            <person name="Latrasse D."/>
            <person name="Zouine M."/>
            <person name="Zahm M."/>
            <person name="Kreplak J."/>
            <person name="Mayjonade B."/>
            <person name="Satge C."/>
            <person name="Perez M."/>
            <person name="Cauet S."/>
            <person name="Marande W."/>
            <person name="Chantry-Darmon C."/>
            <person name="Lopez-Roques C."/>
            <person name="Bouchez O."/>
            <person name="Berard A."/>
            <person name="Debelle F."/>
            <person name="Munos S."/>
            <person name="Bendahmane A."/>
            <person name="Berges H."/>
            <person name="Niebel A."/>
            <person name="Buitink J."/>
            <person name="Frugier F."/>
            <person name="Benhamed M."/>
            <person name="Crespi M."/>
            <person name="Gouzy J."/>
            <person name="Gamas P."/>
        </authorList>
    </citation>
    <scope>NUCLEOTIDE SEQUENCE [LARGE SCALE GENOMIC DNA]</scope>
    <source>
        <strain evidence="2">cv. Jemalong A17</strain>
    </source>
</reference>
<gene>
    <name evidence="1" type="ORF">MtrunA17_Chr1g0148701</name>
</gene>
<proteinExistence type="predicted"/>
<dbReference type="Gramene" id="rna267">
    <property type="protein sequence ID" value="RHN76882.1"/>
    <property type="gene ID" value="gene267"/>
</dbReference>
<name>A0A396JHW4_MEDTR</name>
<dbReference type="EMBL" id="PSQE01000001">
    <property type="protein sequence ID" value="RHN76882.1"/>
    <property type="molecule type" value="Genomic_DNA"/>
</dbReference>
<organism evidence="1 2">
    <name type="scientific">Medicago truncatula</name>
    <name type="common">Barrel medic</name>
    <name type="synonym">Medicago tribuloides</name>
    <dbReference type="NCBI Taxonomy" id="3880"/>
    <lineage>
        <taxon>Eukaryota</taxon>
        <taxon>Viridiplantae</taxon>
        <taxon>Streptophyta</taxon>
        <taxon>Embryophyta</taxon>
        <taxon>Tracheophyta</taxon>
        <taxon>Spermatophyta</taxon>
        <taxon>Magnoliopsida</taxon>
        <taxon>eudicotyledons</taxon>
        <taxon>Gunneridae</taxon>
        <taxon>Pentapetalae</taxon>
        <taxon>rosids</taxon>
        <taxon>fabids</taxon>
        <taxon>Fabales</taxon>
        <taxon>Fabaceae</taxon>
        <taxon>Papilionoideae</taxon>
        <taxon>50 kb inversion clade</taxon>
        <taxon>NPAAA clade</taxon>
        <taxon>Hologalegina</taxon>
        <taxon>IRL clade</taxon>
        <taxon>Trifolieae</taxon>
        <taxon>Medicago</taxon>
    </lineage>
</organism>